<dbReference type="PANTHER" id="PTHR44757">
    <property type="entry name" value="DIGUANYLATE CYCLASE DGCP"/>
    <property type="match status" value="1"/>
</dbReference>
<dbReference type="CDD" id="cd01948">
    <property type="entry name" value="EAL"/>
    <property type="match status" value="1"/>
</dbReference>
<dbReference type="EC" id="3.1.4.52" evidence="4"/>
<dbReference type="SUPFAM" id="SSF141868">
    <property type="entry name" value="EAL domain-like"/>
    <property type="match status" value="1"/>
</dbReference>
<dbReference type="SMART" id="SM00267">
    <property type="entry name" value="GGDEF"/>
    <property type="match status" value="1"/>
</dbReference>
<dbReference type="RefSeq" id="WP_317533904.1">
    <property type="nucleotide sequence ID" value="NZ_JAWLKF010000014.1"/>
</dbReference>
<feature type="transmembrane region" description="Helical" evidence="1">
    <location>
        <begin position="73"/>
        <end position="94"/>
    </location>
</feature>
<feature type="transmembrane region" description="Helical" evidence="1">
    <location>
        <begin position="109"/>
        <end position="126"/>
    </location>
</feature>
<dbReference type="EMBL" id="JAWLKF010000014">
    <property type="protein sequence ID" value="MDV6304906.1"/>
    <property type="molecule type" value="Genomic_DNA"/>
</dbReference>
<organism evidence="4 5">
    <name type="scientific">Rhodococcus cerastii</name>
    <dbReference type="NCBI Taxonomy" id="908616"/>
    <lineage>
        <taxon>Bacteria</taxon>
        <taxon>Bacillati</taxon>
        <taxon>Actinomycetota</taxon>
        <taxon>Actinomycetes</taxon>
        <taxon>Mycobacteriales</taxon>
        <taxon>Nocardiaceae</taxon>
        <taxon>Rhodococcus</taxon>
    </lineage>
</organism>
<keyword evidence="1" id="KW-0812">Transmembrane</keyword>
<evidence type="ECO:0000259" key="2">
    <source>
        <dbReference type="PROSITE" id="PS50883"/>
    </source>
</evidence>
<dbReference type="Gene3D" id="3.30.70.270">
    <property type="match status" value="1"/>
</dbReference>
<feature type="domain" description="GGDEF" evidence="3">
    <location>
        <begin position="364"/>
        <end position="498"/>
    </location>
</feature>
<keyword evidence="4" id="KW-0808">Transferase</keyword>
<dbReference type="PROSITE" id="PS50883">
    <property type="entry name" value="EAL"/>
    <property type="match status" value="1"/>
</dbReference>
<dbReference type="Pfam" id="PF00990">
    <property type="entry name" value="GGDEF"/>
    <property type="match status" value="1"/>
</dbReference>
<keyword evidence="4" id="KW-0548">Nucleotidyltransferase</keyword>
<feature type="transmembrane region" description="Helical" evidence="1">
    <location>
        <begin position="20"/>
        <end position="37"/>
    </location>
</feature>
<dbReference type="PANTHER" id="PTHR44757:SF2">
    <property type="entry name" value="BIOFILM ARCHITECTURE MAINTENANCE PROTEIN MBAA"/>
    <property type="match status" value="1"/>
</dbReference>
<keyword evidence="1" id="KW-0472">Membrane</keyword>
<comment type="caution">
    <text evidence="4">The sequence shown here is derived from an EMBL/GenBank/DDBJ whole genome shotgun (WGS) entry which is preliminary data.</text>
</comment>
<dbReference type="InterPro" id="IPR035919">
    <property type="entry name" value="EAL_sf"/>
</dbReference>
<dbReference type="SUPFAM" id="SSF55073">
    <property type="entry name" value="Nucleotide cyclase"/>
    <property type="match status" value="1"/>
</dbReference>
<feature type="transmembrane region" description="Helical" evidence="1">
    <location>
        <begin position="204"/>
        <end position="224"/>
    </location>
</feature>
<evidence type="ECO:0000259" key="3">
    <source>
        <dbReference type="PROSITE" id="PS50887"/>
    </source>
</evidence>
<dbReference type="PROSITE" id="PS50887">
    <property type="entry name" value="GGDEF"/>
    <property type="match status" value="1"/>
</dbReference>
<evidence type="ECO:0000313" key="5">
    <source>
        <dbReference type="Proteomes" id="UP001186104"/>
    </source>
</evidence>
<accession>A0ABU4D732</accession>
<feature type="transmembrane region" description="Helical" evidence="1">
    <location>
        <begin position="236"/>
        <end position="254"/>
    </location>
</feature>
<dbReference type="Pfam" id="PF00563">
    <property type="entry name" value="EAL"/>
    <property type="match status" value="1"/>
</dbReference>
<dbReference type="SMART" id="SM00052">
    <property type="entry name" value="EAL"/>
    <property type="match status" value="1"/>
</dbReference>
<reference evidence="4 5" key="1">
    <citation type="submission" date="2023-10" db="EMBL/GenBank/DDBJ databases">
        <title>Development of a sustainable strategy for remediation of hydrocarbon-contaminated territories based on the waste exchange concept.</title>
        <authorList>
            <person name="Krivoruchko A."/>
        </authorList>
    </citation>
    <scope>NUCLEOTIDE SEQUENCE [LARGE SCALE GENOMIC DNA]</scope>
    <source>
        <strain evidence="4 5">IEGM 1327</strain>
    </source>
</reference>
<dbReference type="InterPro" id="IPR001633">
    <property type="entry name" value="EAL_dom"/>
</dbReference>
<evidence type="ECO:0000313" key="4">
    <source>
        <dbReference type="EMBL" id="MDV6304906.1"/>
    </source>
</evidence>
<keyword evidence="5" id="KW-1185">Reference proteome</keyword>
<gene>
    <name evidence="4" type="ORF">R3P93_20275</name>
</gene>
<protein>
    <submittedName>
        <fullName evidence="4">Bifunctional diguanylate cyclase/phosphodiesterase</fullName>
        <ecNumber evidence="4">2.7.7.65</ecNumber>
        <ecNumber evidence="4">3.1.4.52</ecNumber>
    </submittedName>
</protein>
<dbReference type="InterPro" id="IPR043128">
    <property type="entry name" value="Rev_trsase/Diguanyl_cyclase"/>
</dbReference>
<dbReference type="CDD" id="cd01949">
    <property type="entry name" value="GGDEF"/>
    <property type="match status" value="1"/>
</dbReference>
<feature type="transmembrane region" description="Helical" evidence="1">
    <location>
        <begin position="304"/>
        <end position="323"/>
    </location>
</feature>
<sequence length="772" mass="84034">MTLLKPSDRRERLEKIVTAWWRWYAALGALGCAAYFVVPTTVWGQSVFALVGASAVAATVVGTRMHRPRNRSAWLAIAMGTALWVIGDIVYEWIHITQGSVPYPSPADAIYLVGYPVYGFGLFLLARHKWRPSERGHVANSAIIMVAFGLLTWVFAVQPSLGGGGISGTAGLVDVAYPAMDIFLLGLLAHFVGSRQWRTLSYRLLTVAVALLVVTDTVNNFAIVSDSSSDRSVFDVGWIMSYVLIGVAALHPSMRRITNPNIESDAHLMASFTTPTVVVLTAATLTAPIVMFIEVVRDEPIAQWGWAVLLCALALVVLVMLRITDLLRLLHTQTVQLRAVAGTDHLTGLANLRALEHRLWGNAGESTLLTVDIDRFKEINDTFGRGLGDQVLVVVAERLRGVADDSILLARLAGDEFALCGASESMDPAALAHRIQLLFATPFEVGNMTLLIEASVGVASNSPGDGEDETTPDRLVQRADLAVQAAKAAQSRVAYYDRSMDRDKSEQLIMLGELTTALETDQLQLHYQPQIDLTTMTVVGVEALLRWHHPNGTVLSPSTFLPTAERTGLIRPLTSYVLTQALAQRRQWMTDGLELSIAVNISTRNLFDDTLIEQVCTALKEFDCPPRRLTVEVTETSAMTDPIGATETLSILHAMGVQVAIDDYGTGYSSLAYIERLPVQELKIDRTFIGGMAHNPAHAAIVRSTVELARTLGLSVTAEGVEDEVTMTALRELRCGRAQGYHLGRPTSADRLPALVAELNAHLNTATGERIS</sequence>
<dbReference type="GO" id="GO:0071111">
    <property type="term" value="F:cyclic-guanylate-specific phosphodiesterase activity"/>
    <property type="evidence" value="ECO:0007669"/>
    <property type="project" value="UniProtKB-EC"/>
</dbReference>
<feature type="transmembrane region" description="Helical" evidence="1">
    <location>
        <begin position="266"/>
        <end position="292"/>
    </location>
</feature>
<dbReference type="NCBIfam" id="TIGR00254">
    <property type="entry name" value="GGDEF"/>
    <property type="match status" value="1"/>
</dbReference>
<dbReference type="InterPro" id="IPR029787">
    <property type="entry name" value="Nucleotide_cyclase"/>
</dbReference>
<name>A0ABU4D732_9NOCA</name>
<feature type="transmembrane region" description="Helical" evidence="1">
    <location>
        <begin position="175"/>
        <end position="192"/>
    </location>
</feature>
<keyword evidence="4" id="KW-0378">Hydrolase</keyword>
<feature type="transmembrane region" description="Helical" evidence="1">
    <location>
        <begin position="43"/>
        <end position="61"/>
    </location>
</feature>
<feature type="domain" description="EAL" evidence="2">
    <location>
        <begin position="507"/>
        <end position="760"/>
    </location>
</feature>
<keyword evidence="1" id="KW-1133">Transmembrane helix</keyword>
<feature type="transmembrane region" description="Helical" evidence="1">
    <location>
        <begin position="138"/>
        <end position="155"/>
    </location>
</feature>
<dbReference type="GO" id="GO:0052621">
    <property type="term" value="F:diguanylate cyclase activity"/>
    <property type="evidence" value="ECO:0007669"/>
    <property type="project" value="UniProtKB-EC"/>
</dbReference>
<dbReference type="EC" id="2.7.7.65" evidence="4"/>
<dbReference type="InterPro" id="IPR000160">
    <property type="entry name" value="GGDEF_dom"/>
</dbReference>
<dbReference type="Gene3D" id="3.20.20.450">
    <property type="entry name" value="EAL domain"/>
    <property type="match status" value="1"/>
</dbReference>
<evidence type="ECO:0000256" key="1">
    <source>
        <dbReference type="SAM" id="Phobius"/>
    </source>
</evidence>
<proteinExistence type="predicted"/>
<dbReference type="InterPro" id="IPR052155">
    <property type="entry name" value="Biofilm_reg_signaling"/>
</dbReference>
<dbReference type="Proteomes" id="UP001186104">
    <property type="component" value="Unassembled WGS sequence"/>
</dbReference>